<dbReference type="EMBL" id="AKHW03000487">
    <property type="protein sequence ID" value="KYO46996.1"/>
    <property type="molecule type" value="Genomic_DNA"/>
</dbReference>
<organism evidence="1 2">
    <name type="scientific">Alligator mississippiensis</name>
    <name type="common">American alligator</name>
    <dbReference type="NCBI Taxonomy" id="8496"/>
    <lineage>
        <taxon>Eukaryota</taxon>
        <taxon>Metazoa</taxon>
        <taxon>Chordata</taxon>
        <taxon>Craniata</taxon>
        <taxon>Vertebrata</taxon>
        <taxon>Euteleostomi</taxon>
        <taxon>Archelosauria</taxon>
        <taxon>Archosauria</taxon>
        <taxon>Crocodylia</taxon>
        <taxon>Alligatoridae</taxon>
        <taxon>Alligatorinae</taxon>
        <taxon>Alligator</taxon>
    </lineage>
</organism>
<dbReference type="Proteomes" id="UP000050525">
    <property type="component" value="Unassembled WGS sequence"/>
</dbReference>
<evidence type="ECO:0000313" key="2">
    <source>
        <dbReference type="Proteomes" id="UP000050525"/>
    </source>
</evidence>
<dbReference type="AlphaFoldDB" id="A0A151PD24"/>
<reference evidence="1 2" key="1">
    <citation type="journal article" date="2012" name="Genome Biol.">
        <title>Sequencing three crocodilian genomes to illuminate the evolution of archosaurs and amniotes.</title>
        <authorList>
            <person name="St John J.A."/>
            <person name="Braun E.L."/>
            <person name="Isberg S.R."/>
            <person name="Miles L.G."/>
            <person name="Chong A.Y."/>
            <person name="Gongora J."/>
            <person name="Dalzell P."/>
            <person name="Moran C."/>
            <person name="Bed'hom B."/>
            <person name="Abzhanov A."/>
            <person name="Burgess S.C."/>
            <person name="Cooksey A.M."/>
            <person name="Castoe T.A."/>
            <person name="Crawford N.G."/>
            <person name="Densmore L.D."/>
            <person name="Drew J.C."/>
            <person name="Edwards S.V."/>
            <person name="Faircloth B.C."/>
            <person name="Fujita M.K."/>
            <person name="Greenwold M.J."/>
            <person name="Hoffmann F.G."/>
            <person name="Howard J.M."/>
            <person name="Iguchi T."/>
            <person name="Janes D.E."/>
            <person name="Khan S.Y."/>
            <person name="Kohno S."/>
            <person name="de Koning A.J."/>
            <person name="Lance S.L."/>
            <person name="McCarthy F.M."/>
            <person name="McCormack J.E."/>
            <person name="Merchant M.E."/>
            <person name="Peterson D.G."/>
            <person name="Pollock D.D."/>
            <person name="Pourmand N."/>
            <person name="Raney B.J."/>
            <person name="Roessler K.A."/>
            <person name="Sanford J.R."/>
            <person name="Sawyer R.H."/>
            <person name="Schmidt C.J."/>
            <person name="Triplett E.W."/>
            <person name="Tuberville T.D."/>
            <person name="Venegas-Anaya M."/>
            <person name="Howard J.T."/>
            <person name="Jarvis E.D."/>
            <person name="Guillette L.J.Jr."/>
            <person name="Glenn T.C."/>
            <person name="Green R.E."/>
            <person name="Ray D.A."/>
        </authorList>
    </citation>
    <scope>NUCLEOTIDE SEQUENCE [LARGE SCALE GENOMIC DNA]</scope>
    <source>
        <strain evidence="1">KSC_2009_1</strain>
    </source>
</reference>
<protein>
    <submittedName>
        <fullName evidence="1">Uncharacterized protein</fullName>
    </submittedName>
</protein>
<evidence type="ECO:0000313" key="1">
    <source>
        <dbReference type="EMBL" id="KYO46996.1"/>
    </source>
</evidence>
<proteinExistence type="predicted"/>
<comment type="caution">
    <text evidence="1">The sequence shown here is derived from an EMBL/GenBank/DDBJ whole genome shotgun (WGS) entry which is preliminary data.</text>
</comment>
<sequence length="86" mass="9575">MAGDWLLGELNSDCTGLWLKEVTCSKKKELLSWTAGLSVLHPQVPAYKPYQTSLTSPTPACNEFSTLPFAGKIEKETQMHCCRTKK</sequence>
<accession>A0A151PD24</accession>
<gene>
    <name evidence="1" type="ORF">Y1Q_0014544</name>
</gene>
<name>A0A151PD24_ALLMI</name>
<keyword evidence="2" id="KW-1185">Reference proteome</keyword>